<protein>
    <submittedName>
        <fullName evidence="1">Uncharacterized protein</fullName>
    </submittedName>
</protein>
<dbReference type="AlphaFoldDB" id="A0A937L750"/>
<evidence type="ECO:0000313" key="2">
    <source>
        <dbReference type="Proteomes" id="UP000785783"/>
    </source>
</evidence>
<comment type="caution">
    <text evidence="1">The sequence shown here is derived from an EMBL/GenBank/DDBJ whole genome shotgun (WGS) entry which is preliminary data.</text>
</comment>
<dbReference type="EMBL" id="JADHOK010000079">
    <property type="protein sequence ID" value="MBL6762165.1"/>
    <property type="molecule type" value="Genomic_DNA"/>
</dbReference>
<name>A0A937L750_9PROT</name>
<gene>
    <name evidence="1" type="ORF">ISQ19_05660</name>
</gene>
<feature type="non-terminal residue" evidence="1">
    <location>
        <position position="60"/>
    </location>
</feature>
<proteinExistence type="predicted"/>
<organism evidence="1 2">
    <name type="scientific">PS1 clade bacterium</name>
    <dbReference type="NCBI Taxonomy" id="2175152"/>
    <lineage>
        <taxon>Bacteria</taxon>
        <taxon>Pseudomonadati</taxon>
        <taxon>Pseudomonadota</taxon>
        <taxon>Alphaproteobacteria</taxon>
        <taxon>PS1 clade</taxon>
    </lineage>
</organism>
<evidence type="ECO:0000313" key="1">
    <source>
        <dbReference type="EMBL" id="MBL6762165.1"/>
    </source>
</evidence>
<dbReference type="Proteomes" id="UP000785783">
    <property type="component" value="Unassembled WGS sequence"/>
</dbReference>
<sequence>MHKNIGNTLNRSVLVGLLLAGTAITPAITQAVAQTAVVDEVIVTTTRSDSLRIDNPGNIA</sequence>
<reference evidence="1" key="1">
    <citation type="submission" date="2020-10" db="EMBL/GenBank/DDBJ databases">
        <title>Microbiome of the Black Sea water column analyzed by genome centric metagenomics.</title>
        <authorList>
            <person name="Cabello-Yeves P.J."/>
            <person name="Callieri C."/>
            <person name="Picazo A."/>
            <person name="Mehrshad M."/>
            <person name="Haro-Moreno J.M."/>
            <person name="Roda-Garcia J."/>
            <person name="Dzembekova N."/>
            <person name="Slabakova V."/>
            <person name="Slabakova N."/>
            <person name="Moncheva S."/>
            <person name="Rodriguez-Valera F."/>
        </authorList>
    </citation>
    <scope>NUCLEOTIDE SEQUENCE</scope>
    <source>
        <strain evidence="1">BS307-5m-G5</strain>
    </source>
</reference>
<accession>A0A937L750</accession>